<evidence type="ECO:0000313" key="6">
    <source>
        <dbReference type="Proteomes" id="UP000649768"/>
    </source>
</evidence>
<dbReference type="CDD" id="cd06127">
    <property type="entry name" value="DEDDh"/>
    <property type="match status" value="1"/>
</dbReference>
<comment type="caution">
    <text evidence="5">The sequence shown here is derived from an EMBL/GenBank/DDBJ whole genome shotgun (WGS) entry which is preliminary data.</text>
</comment>
<dbReference type="InterPro" id="IPR013520">
    <property type="entry name" value="Ribonucl_H"/>
</dbReference>
<dbReference type="InterPro" id="IPR036397">
    <property type="entry name" value="RNaseH_sf"/>
</dbReference>
<dbReference type="InterPro" id="IPR012337">
    <property type="entry name" value="RNaseH-like_sf"/>
</dbReference>
<evidence type="ECO:0000256" key="3">
    <source>
        <dbReference type="ARBA" id="ARBA00022839"/>
    </source>
</evidence>
<dbReference type="SMART" id="SM00479">
    <property type="entry name" value="EXOIII"/>
    <property type="match status" value="1"/>
</dbReference>
<name>A0ABR9BPH5_9GAMM</name>
<keyword evidence="1" id="KW-0540">Nuclease</keyword>
<proteinExistence type="predicted"/>
<keyword evidence="2" id="KW-0378">Hydrolase</keyword>
<accession>A0ABR9BPH5</accession>
<dbReference type="EMBL" id="JACYTP010000013">
    <property type="protein sequence ID" value="MBD8514471.1"/>
    <property type="molecule type" value="Genomic_DNA"/>
</dbReference>
<dbReference type="Pfam" id="PF00929">
    <property type="entry name" value="RNase_T"/>
    <property type="match status" value="1"/>
</dbReference>
<reference evidence="5 6" key="1">
    <citation type="submission" date="2020-09" db="EMBL/GenBank/DDBJ databases">
        <title>Photobacterium sp. CAU 1568 isolated from sand of Sido Beach.</title>
        <authorList>
            <person name="Kim W."/>
        </authorList>
    </citation>
    <scope>NUCLEOTIDE SEQUENCE [LARGE SCALE GENOMIC DNA]</scope>
    <source>
        <strain evidence="5 6">CAU 1568</strain>
    </source>
</reference>
<evidence type="ECO:0000313" key="5">
    <source>
        <dbReference type="EMBL" id="MBD8514471.1"/>
    </source>
</evidence>
<gene>
    <name evidence="5" type="ORF">IFO68_17455</name>
</gene>
<dbReference type="PANTHER" id="PTHR30231:SF4">
    <property type="entry name" value="PROTEIN NEN2"/>
    <property type="match status" value="1"/>
</dbReference>
<protein>
    <submittedName>
        <fullName evidence="5">3'-5' exonuclease</fullName>
    </submittedName>
</protein>
<evidence type="ECO:0000256" key="1">
    <source>
        <dbReference type="ARBA" id="ARBA00022722"/>
    </source>
</evidence>
<dbReference type="GO" id="GO:0004527">
    <property type="term" value="F:exonuclease activity"/>
    <property type="evidence" value="ECO:0007669"/>
    <property type="project" value="UniProtKB-KW"/>
</dbReference>
<sequence length="185" mass="20695">MKLRNLHNAVILDTETTGLDSDAEIVEVSVIDAFDGTVLFDSLVKPQRPIPSDAIAIHGIGNHMVADAPEFGDIWPQLAQVLSGRNLLIYNADYDTRLIEQSLKIATGESHVLPVLETFCVMEWYAEFWGDMNEFHGTYRWQKLTNAAAQQNIDISDLSAHRALADCVITRRLINAVNYQLAIRS</sequence>
<dbReference type="Gene3D" id="3.30.420.10">
    <property type="entry name" value="Ribonuclease H-like superfamily/Ribonuclease H"/>
    <property type="match status" value="1"/>
</dbReference>
<dbReference type="PANTHER" id="PTHR30231">
    <property type="entry name" value="DNA POLYMERASE III SUBUNIT EPSILON"/>
    <property type="match status" value="1"/>
</dbReference>
<dbReference type="SUPFAM" id="SSF53098">
    <property type="entry name" value="Ribonuclease H-like"/>
    <property type="match status" value="1"/>
</dbReference>
<keyword evidence="6" id="KW-1185">Reference proteome</keyword>
<dbReference type="RefSeq" id="WP_192017103.1">
    <property type="nucleotide sequence ID" value="NZ_JACYTP010000013.1"/>
</dbReference>
<evidence type="ECO:0000259" key="4">
    <source>
        <dbReference type="SMART" id="SM00479"/>
    </source>
</evidence>
<organism evidence="5 6">
    <name type="scientific">Photobacterium arenosum</name>
    <dbReference type="NCBI Taxonomy" id="2774143"/>
    <lineage>
        <taxon>Bacteria</taxon>
        <taxon>Pseudomonadati</taxon>
        <taxon>Pseudomonadota</taxon>
        <taxon>Gammaproteobacteria</taxon>
        <taxon>Vibrionales</taxon>
        <taxon>Vibrionaceae</taxon>
        <taxon>Photobacterium</taxon>
    </lineage>
</organism>
<evidence type="ECO:0000256" key="2">
    <source>
        <dbReference type="ARBA" id="ARBA00022801"/>
    </source>
</evidence>
<keyword evidence="3 5" id="KW-0269">Exonuclease</keyword>
<dbReference type="Proteomes" id="UP000649768">
    <property type="component" value="Unassembled WGS sequence"/>
</dbReference>
<feature type="domain" description="Exonuclease" evidence="4">
    <location>
        <begin position="8"/>
        <end position="183"/>
    </location>
</feature>